<evidence type="ECO:0000256" key="2">
    <source>
        <dbReference type="SAM" id="MobiDB-lite"/>
    </source>
</evidence>
<keyword evidence="3" id="KW-0472">Membrane</keyword>
<keyword evidence="1" id="KW-0479">Metal-binding</keyword>
<dbReference type="InterPro" id="IPR059000">
    <property type="entry name" value="ATPase_P-type_domA"/>
</dbReference>
<dbReference type="InterPro" id="IPR056236">
    <property type="entry name" value="HMA_PCA1"/>
</dbReference>
<feature type="transmembrane region" description="Helical" evidence="3">
    <location>
        <begin position="566"/>
        <end position="585"/>
    </location>
</feature>
<dbReference type="InterPro" id="IPR036163">
    <property type="entry name" value="HMA_dom_sf"/>
</dbReference>
<feature type="transmembrane region" description="Helical" evidence="3">
    <location>
        <begin position="87"/>
        <end position="109"/>
    </location>
</feature>
<accession>A0A5K1JWU5</accession>
<feature type="transmembrane region" description="Helical" evidence="3">
    <location>
        <begin position="526"/>
        <end position="545"/>
    </location>
</feature>
<feature type="domain" description="HMA" evidence="4">
    <location>
        <begin position="345"/>
        <end position="411"/>
    </location>
</feature>
<dbReference type="PANTHER" id="PTHR46594:SF4">
    <property type="entry name" value="P-TYPE CATION-TRANSPORTING ATPASE"/>
    <property type="match status" value="1"/>
</dbReference>
<keyword evidence="3" id="KW-1133">Transmembrane helix</keyword>
<dbReference type="Pfam" id="PF00403">
    <property type="entry name" value="HMA"/>
    <property type="match status" value="1"/>
</dbReference>
<keyword evidence="3" id="KW-0812">Transmembrane</keyword>
<dbReference type="CDD" id="cd00371">
    <property type="entry name" value="HMA"/>
    <property type="match status" value="1"/>
</dbReference>
<dbReference type="SUPFAM" id="SSF55008">
    <property type="entry name" value="HMA, heavy metal-associated domain"/>
    <property type="match status" value="1"/>
</dbReference>
<evidence type="ECO:0000256" key="3">
    <source>
        <dbReference type="SAM" id="Phobius"/>
    </source>
</evidence>
<proteinExistence type="predicted"/>
<feature type="transmembrane region" description="Helical" evidence="3">
    <location>
        <begin position="597"/>
        <end position="618"/>
    </location>
</feature>
<dbReference type="EMBL" id="LR725468">
    <property type="protein sequence ID" value="VWO96225.1"/>
    <property type="molecule type" value="Genomic_DNA"/>
</dbReference>
<dbReference type="PANTHER" id="PTHR46594">
    <property type="entry name" value="P-TYPE CATION-TRANSPORTING ATPASE"/>
    <property type="match status" value="1"/>
</dbReference>
<dbReference type="GO" id="GO:0046872">
    <property type="term" value="F:metal ion binding"/>
    <property type="evidence" value="ECO:0007669"/>
    <property type="project" value="UniProtKB-KW"/>
</dbReference>
<evidence type="ECO:0000259" key="4">
    <source>
        <dbReference type="PROSITE" id="PS50846"/>
    </source>
</evidence>
<protein>
    <recommendedName>
        <fullName evidence="4">HMA domain-containing protein</fullName>
    </recommendedName>
</protein>
<dbReference type="Gene3D" id="2.70.150.10">
    <property type="entry name" value="Calcium-transporting ATPase, cytoplasmic transduction domain A"/>
    <property type="match status" value="1"/>
</dbReference>
<dbReference type="AlphaFoldDB" id="A0A5K1JWU5"/>
<name>A0A5K1JWU5_9APHY</name>
<gene>
    <name evidence="5" type="primary">Q6FUI3</name>
</gene>
<evidence type="ECO:0000313" key="5">
    <source>
        <dbReference type="EMBL" id="VWO96225.1"/>
    </source>
</evidence>
<feature type="transmembrane region" description="Helical" evidence="3">
    <location>
        <begin position="500"/>
        <end position="520"/>
    </location>
</feature>
<feature type="region of interest" description="Disordered" evidence="2">
    <location>
        <begin position="158"/>
        <end position="197"/>
    </location>
</feature>
<dbReference type="Gene3D" id="3.30.70.100">
    <property type="match status" value="1"/>
</dbReference>
<sequence>MAATIPVSARAREKARPVLLYPRATLRLIRLPKDPPPFLPPQPQPCQAAAVTPGPIPSLAKWTNTLTLPLARITRTTSTRRQSLTQVAARVALVVAMIHASISLLGSFVPMTNPIFMAERVVTVVSLQTLATSWPGIETSQASISECTCCEEHEEKDKLKDGGDAATSAQPPPVKSCEHSGLRKRSPKSSSTNSIPKEACGEHRNIARSRYNDTLAAFGCVCKALLARGRKSCCTHPTLTGKAVARPVSSRHSVKLNAPKRKSLDSCCSPSVDSCCGNSACGKEAPSIRSIPHSHRKEGGSIRSRSCASLDSCCDDSCCGGGGVEKKNEDAAIDIAERGAVTYNEHAVLAIKGMTCTGCENKLIRTLRDIPTIGNAKTSLVLCRAEFDFDNGATDISALIQLIEKRSGFTAEAVREVQGSTHDLPLAVSQVLHEQLLAADRPNGVKGVVREGKDTVVVAYDPNVIGARDILKAYKAFSPVLAPEPPDPAILAGAKHIRLLFIRTAISAALTIPVLIMTWAPLPPHAHVYSIASLVLATIVQVGITGPFYTASFKSLVFSRLVETDLLIVLSTTTAYIYSVVAFAFEMIGRPLATGQFFETSTLLVTLIMVGRVISAVARQRAIEAISIRSLQEKTARIVFSDKSEQVLDVRLLHFGDTFKVLPDSAIITDGAVVSGASTVDESMMTGESLPVEKALGTRSSQARSTGRAFFW</sequence>
<dbReference type="PROSITE" id="PS50846">
    <property type="entry name" value="HMA_2"/>
    <property type="match status" value="1"/>
</dbReference>
<organism evidence="5">
    <name type="scientific">Ganoderma boninense</name>
    <dbReference type="NCBI Taxonomy" id="34458"/>
    <lineage>
        <taxon>Eukaryota</taxon>
        <taxon>Fungi</taxon>
        <taxon>Dikarya</taxon>
        <taxon>Basidiomycota</taxon>
        <taxon>Agaricomycotina</taxon>
        <taxon>Agaricomycetes</taxon>
        <taxon>Polyporales</taxon>
        <taxon>Polyporaceae</taxon>
        <taxon>Ganoderma</taxon>
    </lineage>
</organism>
<dbReference type="InterPro" id="IPR006121">
    <property type="entry name" value="HMA_dom"/>
</dbReference>
<reference evidence="5" key="1">
    <citation type="submission" date="2019-10" db="EMBL/GenBank/DDBJ databases">
        <authorList>
            <person name="Nor Muhammad N."/>
        </authorList>
    </citation>
    <scope>NUCLEOTIDE SEQUENCE</scope>
</reference>
<dbReference type="SUPFAM" id="SSF81653">
    <property type="entry name" value="Calcium ATPase, transduction domain A"/>
    <property type="match status" value="1"/>
</dbReference>
<dbReference type="Pfam" id="PF24534">
    <property type="entry name" value="HMA_PCA1"/>
    <property type="match status" value="1"/>
</dbReference>
<dbReference type="Pfam" id="PF00122">
    <property type="entry name" value="E1-E2_ATPase"/>
    <property type="match status" value="1"/>
</dbReference>
<dbReference type="InterPro" id="IPR008250">
    <property type="entry name" value="ATPase_P-typ_transduc_dom_A_sf"/>
</dbReference>
<evidence type="ECO:0000256" key="1">
    <source>
        <dbReference type="ARBA" id="ARBA00022723"/>
    </source>
</evidence>